<keyword evidence="2" id="KW-1133">Transmembrane helix</keyword>
<name>A0A3E1HKJ3_9MYCO</name>
<keyword evidence="2" id="KW-0812">Transmembrane</keyword>
<protein>
    <submittedName>
        <fullName evidence="4">DUF4190 domain-containing protein</fullName>
    </submittedName>
</protein>
<feature type="transmembrane region" description="Helical" evidence="2">
    <location>
        <begin position="179"/>
        <end position="203"/>
    </location>
</feature>
<feature type="compositionally biased region" description="Pro residues" evidence="1">
    <location>
        <begin position="85"/>
        <end position="95"/>
    </location>
</feature>
<dbReference type="EMBL" id="QAYL01000002">
    <property type="protein sequence ID" value="RFD26785.1"/>
    <property type="molecule type" value="Genomic_DNA"/>
</dbReference>
<feature type="domain" description="DUF4190" evidence="3">
    <location>
        <begin position="138"/>
        <end position="197"/>
    </location>
</feature>
<keyword evidence="2" id="KW-0472">Membrane</keyword>
<evidence type="ECO:0000313" key="5">
    <source>
        <dbReference type="Proteomes" id="UP000258522"/>
    </source>
</evidence>
<dbReference type="AlphaFoldDB" id="A0A3E1HKJ3"/>
<keyword evidence="5" id="KW-1185">Reference proteome</keyword>
<feature type="compositionally biased region" description="Pro residues" evidence="1">
    <location>
        <begin position="50"/>
        <end position="64"/>
    </location>
</feature>
<feature type="region of interest" description="Disordered" evidence="1">
    <location>
        <begin position="1"/>
        <end position="113"/>
    </location>
</feature>
<evidence type="ECO:0000256" key="2">
    <source>
        <dbReference type="SAM" id="Phobius"/>
    </source>
</evidence>
<reference evidence="4 5" key="1">
    <citation type="submission" date="2018-07" db="EMBL/GenBank/DDBJ databases">
        <title>Whole genome sequence of Mycobacterium uberis.</title>
        <authorList>
            <person name="Benjak A."/>
        </authorList>
    </citation>
    <scope>NUCLEOTIDE SEQUENCE [LARGE SCALE GENOMIC DNA]</scope>
    <source>
        <strain evidence="4 5">Jura</strain>
    </source>
</reference>
<feature type="transmembrane region" description="Helical" evidence="2">
    <location>
        <begin position="143"/>
        <end position="167"/>
    </location>
</feature>
<sequence length="206" mass="21665">MTDPGGTFGEDAHHDGANPPAGSETPQQQAGDTLWNPPAQSQAADYPSTVYPPPTVTPGYPPDLPVDYPEPMAPTQPEYRQPPGYDGPPYPPPQLGTPAVDQGPPWHSGNYTGAYPRDDYPPDYLESYGATQPGMNVMAIASLISSFTGLVCCIGSIVAIVLGAVALDQIKRTRQEGYGLAIASIVIGIATLLVSLIVAIFALHSH</sequence>
<dbReference type="OrthoDB" id="4462868at2"/>
<accession>A0A3E1HKJ3</accession>
<dbReference type="RefSeq" id="WP_116539411.1">
    <property type="nucleotide sequence ID" value="NZ_QAYL01000002.1"/>
</dbReference>
<proteinExistence type="predicted"/>
<evidence type="ECO:0000256" key="1">
    <source>
        <dbReference type="SAM" id="MobiDB-lite"/>
    </source>
</evidence>
<dbReference type="InterPro" id="IPR025241">
    <property type="entry name" value="DUF4190"/>
</dbReference>
<organism evidence="4 5">
    <name type="scientific">Mycobacterium uberis</name>
    <dbReference type="NCBI Taxonomy" id="2162698"/>
    <lineage>
        <taxon>Bacteria</taxon>
        <taxon>Bacillati</taxon>
        <taxon>Actinomycetota</taxon>
        <taxon>Actinomycetes</taxon>
        <taxon>Mycobacteriales</taxon>
        <taxon>Mycobacteriaceae</taxon>
        <taxon>Mycobacterium</taxon>
    </lineage>
</organism>
<dbReference type="Pfam" id="PF13828">
    <property type="entry name" value="DUF4190"/>
    <property type="match status" value="1"/>
</dbReference>
<dbReference type="Proteomes" id="UP000258522">
    <property type="component" value="Unassembled WGS sequence"/>
</dbReference>
<gene>
    <name evidence="4" type="ORF">MUBE_02905</name>
</gene>
<comment type="caution">
    <text evidence="4">The sequence shown here is derived from an EMBL/GenBank/DDBJ whole genome shotgun (WGS) entry which is preliminary data.</text>
</comment>
<evidence type="ECO:0000259" key="3">
    <source>
        <dbReference type="Pfam" id="PF13828"/>
    </source>
</evidence>
<evidence type="ECO:0000313" key="4">
    <source>
        <dbReference type="EMBL" id="RFD26785.1"/>
    </source>
</evidence>